<dbReference type="RefSeq" id="WP_184720636.1">
    <property type="nucleotide sequence ID" value="NZ_JACHJP010000008.1"/>
</dbReference>
<protein>
    <submittedName>
        <fullName evidence="7">NADPH-dependent 2,4-dienoyl-CoA reductase/sulfur reductase-like enzyme</fullName>
    </submittedName>
</protein>
<dbReference type="PANTHER" id="PTHR43557:SF2">
    <property type="entry name" value="RIESKE DOMAIN-CONTAINING PROTEIN-RELATED"/>
    <property type="match status" value="1"/>
</dbReference>
<keyword evidence="4" id="KW-0560">Oxidoreductase</keyword>
<sequence length="408" mass="43659">MGETSQTIVVAGGSLAGHTVVTELERHGFAGQIVWVRGREGTAPYSRPALSKELIQGKVTAETIRLPVPQPYGPRVRIMDGAVCAGLDPHADRVLVTQPDLSERWIDFDALFVCTGTQARVPEAFAGLPGVHSLRTLADAERIKDRLAVRPRTVVVGAGLVGSEMAASLRSCGLPVELIVQGQLPMEAVFGAELGRFCLERHHANGVTTRLGATVTALTAEGPVTLTYDDGESSTADMVVLGLGAVTSCDWLDGCGLDLSDGLGCDEALRTARPNILAAGDVANWRHPLFGHRMRVEHWSNASAQARHAVESWLAGQEGRQPPAFADVPYFWSDQYGLKYQMVGHARGHDEVHVEEAGTGGYPFVTYLRGGRIVAAAGVNAPRAVMRMKARIQADLAGDPTSEEVYAR</sequence>
<dbReference type="Gene3D" id="3.50.50.60">
    <property type="entry name" value="FAD/NAD(P)-binding domain"/>
    <property type="match status" value="2"/>
</dbReference>
<evidence type="ECO:0000256" key="4">
    <source>
        <dbReference type="ARBA" id="ARBA00023002"/>
    </source>
</evidence>
<keyword evidence="8" id="KW-1185">Reference proteome</keyword>
<keyword evidence="3" id="KW-0274">FAD</keyword>
<feature type="domain" description="Reductase C-terminal" evidence="6">
    <location>
        <begin position="330"/>
        <end position="397"/>
    </location>
</feature>
<reference evidence="7 8" key="1">
    <citation type="submission" date="2020-08" db="EMBL/GenBank/DDBJ databases">
        <title>Genomic Encyclopedia of Type Strains, Phase III (KMG-III): the genomes of soil and plant-associated and newly described type strains.</title>
        <authorList>
            <person name="Whitman W."/>
        </authorList>
    </citation>
    <scope>NUCLEOTIDE SEQUENCE [LARGE SCALE GENOMIC DNA]</scope>
    <source>
        <strain evidence="7 8">CECT 8840</strain>
    </source>
</reference>
<evidence type="ECO:0000259" key="6">
    <source>
        <dbReference type="Pfam" id="PF14759"/>
    </source>
</evidence>
<dbReference type="InterPro" id="IPR016156">
    <property type="entry name" value="FAD/NAD-linked_Rdtase_dimer_sf"/>
</dbReference>
<evidence type="ECO:0000256" key="2">
    <source>
        <dbReference type="ARBA" id="ARBA00022630"/>
    </source>
</evidence>
<keyword evidence="2" id="KW-0285">Flavoprotein</keyword>
<dbReference type="Pfam" id="PF14759">
    <property type="entry name" value="Reductase_C"/>
    <property type="match status" value="1"/>
</dbReference>
<proteinExistence type="predicted"/>
<dbReference type="SUPFAM" id="SSF51905">
    <property type="entry name" value="FAD/NAD(P)-binding domain"/>
    <property type="match status" value="1"/>
</dbReference>
<feature type="domain" description="FAD/NAD(P)-binding" evidence="5">
    <location>
        <begin position="7"/>
        <end position="306"/>
    </location>
</feature>
<comment type="cofactor">
    <cofactor evidence="1">
        <name>FAD</name>
        <dbReference type="ChEBI" id="CHEBI:57692"/>
    </cofactor>
</comment>
<gene>
    <name evidence="7" type="ORF">FHS44_006050</name>
</gene>
<evidence type="ECO:0000313" key="8">
    <source>
        <dbReference type="Proteomes" id="UP000552644"/>
    </source>
</evidence>
<dbReference type="SUPFAM" id="SSF55424">
    <property type="entry name" value="FAD/NAD-linked reductases, dimerisation (C-terminal) domain"/>
    <property type="match status" value="1"/>
</dbReference>
<accession>A0A7W7VQU5</accession>
<organism evidence="7 8">
    <name type="scientific">Streptosporangium saharense</name>
    <dbReference type="NCBI Taxonomy" id="1706840"/>
    <lineage>
        <taxon>Bacteria</taxon>
        <taxon>Bacillati</taxon>
        <taxon>Actinomycetota</taxon>
        <taxon>Actinomycetes</taxon>
        <taxon>Streptosporangiales</taxon>
        <taxon>Streptosporangiaceae</taxon>
        <taxon>Streptosporangium</taxon>
    </lineage>
</organism>
<evidence type="ECO:0000256" key="1">
    <source>
        <dbReference type="ARBA" id="ARBA00001974"/>
    </source>
</evidence>
<dbReference type="Gene3D" id="3.30.390.30">
    <property type="match status" value="1"/>
</dbReference>
<dbReference type="InterPro" id="IPR050446">
    <property type="entry name" value="FAD-oxidoreductase/Apoptosis"/>
</dbReference>
<dbReference type="InterPro" id="IPR036188">
    <property type="entry name" value="FAD/NAD-bd_sf"/>
</dbReference>
<name>A0A7W7VQU5_9ACTN</name>
<dbReference type="EMBL" id="JACHJP010000008">
    <property type="protein sequence ID" value="MBB4918914.1"/>
    <property type="molecule type" value="Genomic_DNA"/>
</dbReference>
<dbReference type="AlphaFoldDB" id="A0A7W7VQU5"/>
<dbReference type="InterPro" id="IPR023753">
    <property type="entry name" value="FAD/NAD-binding_dom"/>
</dbReference>
<dbReference type="InterPro" id="IPR028202">
    <property type="entry name" value="Reductase_C"/>
</dbReference>
<evidence type="ECO:0000313" key="7">
    <source>
        <dbReference type="EMBL" id="MBB4918914.1"/>
    </source>
</evidence>
<dbReference type="GO" id="GO:0016651">
    <property type="term" value="F:oxidoreductase activity, acting on NAD(P)H"/>
    <property type="evidence" value="ECO:0007669"/>
    <property type="project" value="TreeGrafter"/>
</dbReference>
<dbReference type="Proteomes" id="UP000552644">
    <property type="component" value="Unassembled WGS sequence"/>
</dbReference>
<evidence type="ECO:0000259" key="5">
    <source>
        <dbReference type="Pfam" id="PF07992"/>
    </source>
</evidence>
<dbReference type="PANTHER" id="PTHR43557">
    <property type="entry name" value="APOPTOSIS-INDUCING FACTOR 1"/>
    <property type="match status" value="1"/>
</dbReference>
<dbReference type="Pfam" id="PF07992">
    <property type="entry name" value="Pyr_redox_2"/>
    <property type="match status" value="1"/>
</dbReference>
<dbReference type="GO" id="GO:0005737">
    <property type="term" value="C:cytoplasm"/>
    <property type="evidence" value="ECO:0007669"/>
    <property type="project" value="TreeGrafter"/>
</dbReference>
<comment type="caution">
    <text evidence="7">The sequence shown here is derived from an EMBL/GenBank/DDBJ whole genome shotgun (WGS) entry which is preliminary data.</text>
</comment>
<dbReference type="PRINTS" id="PR00368">
    <property type="entry name" value="FADPNR"/>
</dbReference>
<evidence type="ECO:0000256" key="3">
    <source>
        <dbReference type="ARBA" id="ARBA00022827"/>
    </source>
</evidence>
<dbReference type="PRINTS" id="PR00411">
    <property type="entry name" value="PNDRDTASEI"/>
</dbReference>